<dbReference type="Gene3D" id="3.30.420.10">
    <property type="entry name" value="Ribonuclease H-like superfamily/Ribonuclease H"/>
    <property type="match status" value="1"/>
</dbReference>
<dbReference type="PANTHER" id="PTHR35004">
    <property type="entry name" value="TRANSPOSASE RV3428C-RELATED"/>
    <property type="match status" value="1"/>
</dbReference>
<evidence type="ECO:0000313" key="4">
    <source>
        <dbReference type="Proteomes" id="UP000324853"/>
    </source>
</evidence>
<dbReference type="PANTHER" id="PTHR35004:SF7">
    <property type="entry name" value="INTEGRASE PROTEIN"/>
    <property type="match status" value="1"/>
</dbReference>
<dbReference type="Proteomes" id="UP000324853">
    <property type="component" value="Unassembled WGS sequence"/>
</dbReference>
<dbReference type="PROSITE" id="PS50994">
    <property type="entry name" value="INTEGRASE"/>
    <property type="match status" value="1"/>
</dbReference>
<evidence type="ECO:0000313" key="3">
    <source>
        <dbReference type="EMBL" id="TYL70678.1"/>
    </source>
</evidence>
<comment type="caution">
    <text evidence="3">The sequence shown here is derived from an EMBL/GenBank/DDBJ whole genome shotgun (WGS) entry which is preliminary data.</text>
</comment>
<dbReference type="NCBIfam" id="NF033546">
    <property type="entry name" value="transpos_IS21"/>
    <property type="match status" value="1"/>
</dbReference>
<dbReference type="OrthoDB" id="525881at2"/>
<reference evidence="3 4" key="1">
    <citation type="submission" date="2019-08" db="EMBL/GenBank/DDBJ databases">
        <title>Bradyrhizobium hipponensis sp. nov., a rhizobium isolated from a Lupinus angustifolius root nodule in Tunisia.</title>
        <authorList>
            <person name="Off K."/>
            <person name="Rejili M."/>
            <person name="Mars M."/>
            <person name="Brachmann A."/>
            <person name="Marin M."/>
        </authorList>
    </citation>
    <scope>NUCLEOTIDE SEQUENCE [LARGE SCALE GENOMIC DNA]</scope>
    <source>
        <strain evidence="3 4">CTAW11</strain>
    </source>
</reference>
<dbReference type="InterPro" id="IPR012337">
    <property type="entry name" value="RNaseH-like_sf"/>
</dbReference>
<feature type="domain" description="Integrase catalytic" evidence="2">
    <location>
        <begin position="125"/>
        <end position="315"/>
    </location>
</feature>
<evidence type="ECO:0000259" key="2">
    <source>
        <dbReference type="PROSITE" id="PS50994"/>
    </source>
</evidence>
<name>A0A5S4VYM9_9BRAD</name>
<dbReference type="SUPFAM" id="SSF53098">
    <property type="entry name" value="Ribonuclease H-like"/>
    <property type="match status" value="1"/>
</dbReference>
<dbReference type="AlphaFoldDB" id="A0A5S4VYM9"/>
<organism evidence="3 4">
    <name type="scientific">Bradyrhizobium cytisi</name>
    <dbReference type="NCBI Taxonomy" id="515489"/>
    <lineage>
        <taxon>Bacteria</taxon>
        <taxon>Pseudomonadati</taxon>
        <taxon>Pseudomonadota</taxon>
        <taxon>Alphaproteobacteria</taxon>
        <taxon>Hyphomicrobiales</taxon>
        <taxon>Nitrobacteraceae</taxon>
        <taxon>Bradyrhizobium</taxon>
    </lineage>
</organism>
<dbReference type="InterPro" id="IPR001584">
    <property type="entry name" value="Integrase_cat-core"/>
</dbReference>
<gene>
    <name evidence="3" type="ORF">FXB38_41220</name>
</gene>
<comment type="similarity">
    <text evidence="1">Belongs to the transposase IS21/IS408/IS1162 family.</text>
</comment>
<evidence type="ECO:0000256" key="1">
    <source>
        <dbReference type="ARBA" id="ARBA00009277"/>
    </source>
</evidence>
<dbReference type="InterPro" id="IPR036397">
    <property type="entry name" value="RNaseH_sf"/>
</dbReference>
<dbReference type="InterPro" id="IPR054353">
    <property type="entry name" value="IstA-like_C"/>
</dbReference>
<dbReference type="GO" id="GO:0003676">
    <property type="term" value="F:nucleic acid binding"/>
    <property type="evidence" value="ECO:0007669"/>
    <property type="project" value="InterPro"/>
</dbReference>
<sequence>MAGRHVTDQQMRLFMSLRRTHSPAVAAAKAGFSTSAAYRFEKDPGLPSQKKVPRERRRADPFADVWENDVLPMLRAAPGLRPISVFEELCRRHPKLGTGTRRTLERRIRAWRAVNGPDREVIFRQEHPPGRMGLSDFTEVADLGVTVAGQLLDCRLYHFRLPFSGFEHAHVVLGGESFVALAEGLQNALWSLGGVPEQHRSDSLSAAFRNLGTDAKEDLTTRYEAFCGHYGMTPTRNNPGVSHENGSIESAHGHLKRALADALLLRASRDFDDLAAWRAFVDEIVGRGNARNTKRIDQERMALKKLPARKTADYEEVNVDVTTSSAFTLRKVFYSVPSRLIGHRLRVRLYDDRLECFQGATHIITLRRGRTLPNGKHGHVVDYRHVIHSLRRKPMALLNLVYRDQLFPRRVYALAFDALLAGLSERPACRAMVGLLVLAHERACEAELGVMLQSALDDGVLPDLKSLIERFRPKDMELPVVIVTLPSLAIYDQIAATVGEAA</sequence>
<accession>A0A5S4VYM9</accession>
<dbReference type="GO" id="GO:0015074">
    <property type="term" value="P:DNA integration"/>
    <property type="evidence" value="ECO:0007669"/>
    <property type="project" value="InterPro"/>
</dbReference>
<protein>
    <submittedName>
        <fullName evidence="3">IS21 family transposase</fullName>
    </submittedName>
</protein>
<keyword evidence="4" id="KW-1185">Reference proteome</keyword>
<proteinExistence type="inferred from homology"/>
<dbReference type="RefSeq" id="WP_148756589.1">
    <property type="nucleotide sequence ID" value="NZ_VSSR01000129.1"/>
</dbReference>
<dbReference type="Pfam" id="PF22483">
    <property type="entry name" value="Mu-transpos_C_2"/>
    <property type="match status" value="1"/>
</dbReference>
<dbReference type="EMBL" id="VSSR01000129">
    <property type="protein sequence ID" value="TYL70678.1"/>
    <property type="molecule type" value="Genomic_DNA"/>
</dbReference>